<dbReference type="SUPFAM" id="SSF53474">
    <property type="entry name" value="alpha/beta-Hydrolases"/>
    <property type="match status" value="1"/>
</dbReference>
<dbReference type="AlphaFoldDB" id="A0A1A7BZF3"/>
<dbReference type="EMBL" id="LOCQ01000058">
    <property type="protein sequence ID" value="OBV38139.1"/>
    <property type="molecule type" value="Genomic_DNA"/>
</dbReference>
<accession>A0A1A7BZF3</accession>
<comment type="caution">
    <text evidence="2">The sequence shown here is derived from an EMBL/GenBank/DDBJ whole genome shotgun (WGS) entry which is preliminary data.</text>
</comment>
<dbReference type="InterPro" id="IPR000073">
    <property type="entry name" value="AB_hydrolase_1"/>
</dbReference>
<dbReference type="Proteomes" id="UP000092713">
    <property type="component" value="Unassembled WGS sequence"/>
</dbReference>
<name>A0A1A7BZF3_9BURK</name>
<dbReference type="InterPro" id="IPR000639">
    <property type="entry name" value="Epox_hydrolase-like"/>
</dbReference>
<reference evidence="2 3" key="1">
    <citation type="submission" date="2016-04" db="EMBL/GenBank/DDBJ databases">
        <title>Draft genome sequence of Janthinobacterium psychrotolerans sp. nov., isolated from freshwater sediments in Denmark.</title>
        <authorList>
            <person name="Gong X."/>
            <person name="Skrivergaard S."/>
            <person name="Korsgaard B.S."/>
            <person name="Schreiber L."/>
            <person name="Marshall I.P."/>
            <person name="Finster K."/>
            <person name="Schramm A."/>
        </authorList>
    </citation>
    <scope>NUCLEOTIDE SEQUENCE [LARGE SCALE GENOMIC DNA]</scope>
    <source>
        <strain evidence="2 3">S3-2</strain>
    </source>
</reference>
<dbReference type="InterPro" id="IPR029058">
    <property type="entry name" value="AB_hydrolase_fold"/>
</dbReference>
<dbReference type="PANTHER" id="PTHR43798">
    <property type="entry name" value="MONOACYLGLYCEROL LIPASE"/>
    <property type="match status" value="1"/>
</dbReference>
<dbReference type="PANTHER" id="PTHR43798:SF5">
    <property type="entry name" value="MONOACYLGLYCEROL LIPASE ABHD6"/>
    <property type="match status" value="1"/>
</dbReference>
<dbReference type="RefSeq" id="WP_065309018.1">
    <property type="nucleotide sequence ID" value="NZ_LOCQ01000058.1"/>
</dbReference>
<organism evidence="2 3">
    <name type="scientific">Janthinobacterium psychrotolerans</name>
    <dbReference type="NCBI Taxonomy" id="1747903"/>
    <lineage>
        <taxon>Bacteria</taxon>
        <taxon>Pseudomonadati</taxon>
        <taxon>Pseudomonadota</taxon>
        <taxon>Betaproteobacteria</taxon>
        <taxon>Burkholderiales</taxon>
        <taxon>Oxalobacteraceae</taxon>
        <taxon>Janthinobacterium</taxon>
    </lineage>
</organism>
<dbReference type="GO" id="GO:0016020">
    <property type="term" value="C:membrane"/>
    <property type="evidence" value="ECO:0007669"/>
    <property type="project" value="TreeGrafter"/>
</dbReference>
<dbReference type="PATRIC" id="fig|1747903.4.peg.1678"/>
<evidence type="ECO:0000313" key="2">
    <source>
        <dbReference type="EMBL" id="OBV38139.1"/>
    </source>
</evidence>
<dbReference type="PRINTS" id="PR00111">
    <property type="entry name" value="ABHYDROLASE"/>
</dbReference>
<feature type="domain" description="AB hydrolase-1" evidence="1">
    <location>
        <begin position="27"/>
        <end position="252"/>
    </location>
</feature>
<sequence>MIHTVDNHAAYCYTGGKVFNPAQPTAVFIHGAQNDHCVWALQTRYFAHHGWNVLAVDLPGHGRSAGDARTSVEELARWILAVLDAAGVAQAMLVGHSMGSLIALEAAHLAPGRVSQLAMLGSTYPMTVSPALLATSKNDEQAAIDMVNLWSHSSIAQKPSFPGPGFYAMGGARRLKQRISAINPGHVFHTDFYACNAYANGELAAASVTCPVLFIFGARDMMTPPKSTKLLTSTIAHGKVVQVDAGHELMAEQPDAVLDALYAFAATKPVFLTTSR</sequence>
<dbReference type="OrthoDB" id="5297561at2"/>
<dbReference type="InterPro" id="IPR050266">
    <property type="entry name" value="AB_hydrolase_sf"/>
</dbReference>
<dbReference type="Pfam" id="PF00561">
    <property type="entry name" value="Abhydrolase_1"/>
    <property type="match status" value="1"/>
</dbReference>
<dbReference type="STRING" id="1747903.ASR47_100593"/>
<protein>
    <submittedName>
        <fullName evidence="2">Pimeloyl-ACP methyl ester carboxylesterase</fullName>
    </submittedName>
</protein>
<dbReference type="PRINTS" id="PR00412">
    <property type="entry name" value="EPOXHYDRLASE"/>
</dbReference>
<dbReference type="GO" id="GO:0046464">
    <property type="term" value="P:acylglycerol catabolic process"/>
    <property type="evidence" value="ECO:0007669"/>
    <property type="project" value="TreeGrafter"/>
</dbReference>
<proteinExistence type="predicted"/>
<keyword evidence="3" id="KW-1185">Reference proteome</keyword>
<dbReference type="GO" id="GO:0047372">
    <property type="term" value="F:monoacylglycerol lipase activity"/>
    <property type="evidence" value="ECO:0007669"/>
    <property type="project" value="TreeGrafter"/>
</dbReference>
<gene>
    <name evidence="2" type="ORF">ASR47_100593</name>
</gene>
<evidence type="ECO:0000259" key="1">
    <source>
        <dbReference type="Pfam" id="PF00561"/>
    </source>
</evidence>
<evidence type="ECO:0000313" key="3">
    <source>
        <dbReference type="Proteomes" id="UP000092713"/>
    </source>
</evidence>
<dbReference type="Gene3D" id="3.40.50.1820">
    <property type="entry name" value="alpha/beta hydrolase"/>
    <property type="match status" value="1"/>
</dbReference>